<comment type="caution">
    <text evidence="2">The sequence shown here is derived from an EMBL/GenBank/DDBJ whole genome shotgun (WGS) entry which is preliminary data.</text>
</comment>
<dbReference type="InterPro" id="IPR009339">
    <property type="entry name" value="DUF998"/>
</dbReference>
<keyword evidence="1" id="KW-0472">Membrane</keyword>
<keyword evidence="1" id="KW-1133">Transmembrane helix</keyword>
<accession>A0ABW1G8M5</accession>
<gene>
    <name evidence="2" type="ORF">ACFP3V_28475</name>
</gene>
<protein>
    <submittedName>
        <fullName evidence="2">DUF998 domain-containing protein</fullName>
    </submittedName>
</protein>
<name>A0ABW1G8M5_9ACTN</name>
<feature type="transmembrane region" description="Helical" evidence="1">
    <location>
        <begin position="108"/>
        <end position="127"/>
    </location>
</feature>
<organism evidence="2 3">
    <name type="scientific">Streptacidiphilus monticola</name>
    <dbReference type="NCBI Taxonomy" id="2161674"/>
    <lineage>
        <taxon>Bacteria</taxon>
        <taxon>Bacillati</taxon>
        <taxon>Actinomycetota</taxon>
        <taxon>Actinomycetes</taxon>
        <taxon>Kitasatosporales</taxon>
        <taxon>Streptomycetaceae</taxon>
        <taxon>Streptacidiphilus</taxon>
    </lineage>
</organism>
<reference evidence="3" key="1">
    <citation type="journal article" date="2019" name="Int. J. Syst. Evol. Microbiol.">
        <title>The Global Catalogue of Microorganisms (GCM) 10K type strain sequencing project: providing services to taxonomists for standard genome sequencing and annotation.</title>
        <authorList>
            <consortium name="The Broad Institute Genomics Platform"/>
            <consortium name="The Broad Institute Genome Sequencing Center for Infectious Disease"/>
            <person name="Wu L."/>
            <person name="Ma J."/>
        </authorList>
    </citation>
    <scope>NUCLEOTIDE SEQUENCE [LARGE SCALE GENOMIC DNA]</scope>
    <source>
        <strain evidence="3">JCM 4816</strain>
    </source>
</reference>
<dbReference type="EMBL" id="JBHSQJ010000147">
    <property type="protein sequence ID" value="MFC5911129.1"/>
    <property type="molecule type" value="Genomic_DNA"/>
</dbReference>
<dbReference type="Proteomes" id="UP001596174">
    <property type="component" value="Unassembled WGS sequence"/>
</dbReference>
<feature type="transmembrane region" description="Helical" evidence="1">
    <location>
        <begin position="78"/>
        <end position="96"/>
    </location>
</feature>
<dbReference type="Pfam" id="PF06197">
    <property type="entry name" value="DUF998"/>
    <property type="match status" value="1"/>
</dbReference>
<keyword evidence="3" id="KW-1185">Reference proteome</keyword>
<keyword evidence="1" id="KW-0812">Transmembrane</keyword>
<feature type="transmembrane region" description="Helical" evidence="1">
    <location>
        <begin position="50"/>
        <end position="71"/>
    </location>
</feature>
<evidence type="ECO:0000313" key="2">
    <source>
        <dbReference type="EMBL" id="MFC5911129.1"/>
    </source>
</evidence>
<dbReference type="RefSeq" id="WP_380589543.1">
    <property type="nucleotide sequence ID" value="NZ_JBHSQJ010000147.1"/>
</dbReference>
<evidence type="ECO:0000313" key="3">
    <source>
        <dbReference type="Proteomes" id="UP001596174"/>
    </source>
</evidence>
<evidence type="ECO:0000256" key="1">
    <source>
        <dbReference type="SAM" id="Phobius"/>
    </source>
</evidence>
<proteinExistence type="predicted"/>
<sequence>MRLVSWWALISSACAPVVLVGGWTVAERLYGPGYDWWTDTISTLASDGAAGRWVMTAAVIGLGICHLITAIGLRAASLAGRLALAAGGVTAFVLAWSPEPPSGGSLRHGWVVAIGFTLLALWPVLAARGRPRESVPWTLRVPSAVAVTVLLALGAVWFVLALRHHGAAGLAERVLTTAQSLWPFVVVASCLRSTSRT</sequence>
<feature type="transmembrane region" description="Helical" evidence="1">
    <location>
        <begin position="139"/>
        <end position="162"/>
    </location>
</feature>